<protein>
    <submittedName>
        <fullName evidence="1">Uncharacterized protein</fullName>
    </submittedName>
</protein>
<dbReference type="Proteomes" id="UP000282957">
    <property type="component" value="Unassembled WGS sequence"/>
</dbReference>
<evidence type="ECO:0000313" key="1">
    <source>
        <dbReference type="EMBL" id="RVT95236.1"/>
    </source>
</evidence>
<dbReference type="AlphaFoldDB" id="A0A437MC71"/>
<sequence>MEEEAIHPAVIADYFAVRAALIDTCANLVRLVKDGSVLDATGALPALEHLAALANAPLPKEPGLYTFWQAKAFSEHALFDGIAAVRACADAHAGKFALMDCRDAIRAACDEAERKLLAMPPPFPPQEPRP</sequence>
<proteinExistence type="predicted"/>
<gene>
    <name evidence="1" type="ORF">EOD42_16760</name>
</gene>
<organism evidence="1 2">
    <name type="scientific">Rhodovarius crocodyli</name>
    <dbReference type="NCBI Taxonomy" id="1979269"/>
    <lineage>
        <taxon>Bacteria</taxon>
        <taxon>Pseudomonadati</taxon>
        <taxon>Pseudomonadota</taxon>
        <taxon>Alphaproteobacteria</taxon>
        <taxon>Acetobacterales</taxon>
        <taxon>Roseomonadaceae</taxon>
        <taxon>Rhodovarius</taxon>
    </lineage>
</organism>
<dbReference type="EMBL" id="SACL01000006">
    <property type="protein sequence ID" value="RVT95236.1"/>
    <property type="molecule type" value="Genomic_DNA"/>
</dbReference>
<evidence type="ECO:0000313" key="2">
    <source>
        <dbReference type="Proteomes" id="UP000282957"/>
    </source>
</evidence>
<comment type="caution">
    <text evidence="1">The sequence shown here is derived from an EMBL/GenBank/DDBJ whole genome shotgun (WGS) entry which is preliminary data.</text>
</comment>
<dbReference type="RefSeq" id="WP_127788724.1">
    <property type="nucleotide sequence ID" value="NZ_SACL01000006.1"/>
</dbReference>
<name>A0A437MC71_9PROT</name>
<reference evidence="1 2" key="1">
    <citation type="submission" date="2019-01" db="EMBL/GenBank/DDBJ databases">
        <authorList>
            <person name="Chen W.-M."/>
        </authorList>
    </citation>
    <scope>NUCLEOTIDE SEQUENCE [LARGE SCALE GENOMIC DNA]</scope>
    <source>
        <strain evidence="1 2">CCP-6</strain>
    </source>
</reference>
<keyword evidence="2" id="KW-1185">Reference proteome</keyword>
<accession>A0A437MC71</accession>